<keyword evidence="6" id="KW-0804">Transcription</keyword>
<evidence type="ECO:0000256" key="8">
    <source>
        <dbReference type="ARBA" id="ARBA00038011"/>
    </source>
</evidence>
<evidence type="ECO:0000259" key="11">
    <source>
        <dbReference type="PROSITE" id="PS51293"/>
    </source>
</evidence>
<dbReference type="InterPro" id="IPR009057">
    <property type="entry name" value="Homeodomain-like_sf"/>
</dbReference>
<reference evidence="12 13" key="1">
    <citation type="submission" date="2024-02" db="EMBL/GenBank/DDBJ databases">
        <title>Chromosome-scale genome assembly of the rough periwinkle Littorina saxatilis.</title>
        <authorList>
            <person name="De Jode A."/>
            <person name="Faria R."/>
            <person name="Formenti G."/>
            <person name="Sims Y."/>
            <person name="Smith T.P."/>
            <person name="Tracey A."/>
            <person name="Wood J.M.D."/>
            <person name="Zagrodzka Z.B."/>
            <person name="Johannesson K."/>
            <person name="Butlin R.K."/>
            <person name="Leder E.H."/>
        </authorList>
    </citation>
    <scope>NUCLEOTIDE SEQUENCE [LARGE SCALE GENOMIC DNA]</scope>
    <source>
        <strain evidence="12">Snail1</strain>
        <tissue evidence="12">Muscle</tissue>
    </source>
</reference>
<dbReference type="Pfam" id="PF00249">
    <property type="entry name" value="Myb_DNA-binding"/>
    <property type="match status" value="2"/>
</dbReference>
<dbReference type="PROSITE" id="PS51156">
    <property type="entry name" value="ELM2"/>
    <property type="match status" value="1"/>
</dbReference>
<evidence type="ECO:0000256" key="9">
    <source>
        <dbReference type="SAM" id="MobiDB-lite"/>
    </source>
</evidence>
<feature type="region of interest" description="Disordered" evidence="9">
    <location>
        <begin position="175"/>
        <end position="209"/>
    </location>
</feature>
<sequence>MVMADKNSDDFRNGRRSRGASPHSEDNSEGSDSDQDNGMRIGEEYQAEIPGYNPDQKFDSNAGAMLVWAPSPELPDAKVDEYIHIAKEKHGYNTEQALGMLFWHKHNVDRALSDLANFTPFPDEWTVEDKVLFEQAFSFHGKSFHRIRQMLPDKSISSLVKYFYSWKKTRSRTSLMDRHAKKHASHHHPDKEGASDAGTDDNEDGDVDMKDKEEEKNTCFNCGLNTTTLHVTSLGSQCSSCYQYWRRTGVMRSAGPKRHESTQGRHNPIKHKRKPPKGMYLDAADLLAMVTGPPGQSQAILKALDGDIVTLKRQVQNNKQLLSLQKHKAGNGIDDFRPPETPNRINSRWTNEELLLAVQGVRKYGKDFQAIAEVIGNKLEAHVRSFFINFRRRYNLDEVLAEYEAEHGTQVVPDDDDDDEPLPPPTTTTGENSSADVKQTETKVEGEEAEKEEQGMVPAAPGVQTNGSSLGLSASHTAPPPLLKQPAPSTARPNTNRLLPAQKTILQQPPPLIRPAAAKTAITTATAAKTAITTATASNNSKE</sequence>
<keyword evidence="13" id="KW-1185">Reference proteome</keyword>
<feature type="domain" description="ELM2" evidence="10">
    <location>
        <begin position="37"/>
        <end position="119"/>
    </location>
</feature>
<feature type="compositionally biased region" description="Basic residues" evidence="9">
    <location>
        <begin position="267"/>
        <end position="276"/>
    </location>
</feature>
<keyword evidence="3" id="KW-0677">Repeat</keyword>
<feature type="region of interest" description="Disordered" evidence="9">
    <location>
        <begin position="1"/>
        <end position="56"/>
    </location>
</feature>
<dbReference type="PANTHER" id="PTHR16089:SF28">
    <property type="entry name" value="REST COREPRESSOR"/>
    <property type="match status" value="1"/>
</dbReference>
<keyword evidence="7" id="KW-0539">Nucleus</keyword>
<dbReference type="SMART" id="SM01189">
    <property type="entry name" value="ELM2"/>
    <property type="match status" value="1"/>
</dbReference>
<feature type="domain" description="SANT" evidence="11">
    <location>
        <begin position="120"/>
        <end position="171"/>
    </location>
</feature>
<dbReference type="FunFam" id="1.20.58.1880:FF:000001">
    <property type="entry name" value="REST corepressor 1"/>
    <property type="match status" value="1"/>
</dbReference>
<evidence type="ECO:0000259" key="10">
    <source>
        <dbReference type="PROSITE" id="PS51156"/>
    </source>
</evidence>
<feature type="compositionally biased region" description="Basic and acidic residues" evidence="9">
    <location>
        <begin position="1"/>
        <end position="13"/>
    </location>
</feature>
<dbReference type="GO" id="GO:0005667">
    <property type="term" value="C:transcription regulator complex"/>
    <property type="evidence" value="ECO:0007669"/>
    <property type="project" value="TreeGrafter"/>
</dbReference>
<keyword evidence="5" id="KW-0175">Coiled coil</keyword>
<dbReference type="InterPro" id="IPR051066">
    <property type="entry name" value="Trans_reg/Corepressor"/>
</dbReference>
<keyword evidence="4" id="KW-0805">Transcription regulation</keyword>
<dbReference type="Pfam" id="PF01448">
    <property type="entry name" value="ELM2"/>
    <property type="match status" value="1"/>
</dbReference>
<dbReference type="InterPro" id="IPR017884">
    <property type="entry name" value="SANT_dom"/>
</dbReference>
<dbReference type="InterPro" id="IPR001005">
    <property type="entry name" value="SANT/Myb"/>
</dbReference>
<evidence type="ECO:0008006" key="14">
    <source>
        <dbReference type="Google" id="ProtNLM"/>
    </source>
</evidence>
<dbReference type="GO" id="GO:0003714">
    <property type="term" value="F:transcription corepressor activity"/>
    <property type="evidence" value="ECO:0007669"/>
    <property type="project" value="TreeGrafter"/>
</dbReference>
<keyword evidence="2" id="KW-0678">Repressor</keyword>
<dbReference type="PROSITE" id="PS51293">
    <property type="entry name" value="SANT"/>
    <property type="match status" value="2"/>
</dbReference>
<dbReference type="AlphaFoldDB" id="A0AAN9BGS8"/>
<dbReference type="GO" id="GO:0000118">
    <property type="term" value="C:histone deacetylase complex"/>
    <property type="evidence" value="ECO:0007669"/>
    <property type="project" value="TreeGrafter"/>
</dbReference>
<gene>
    <name evidence="12" type="ORF">V1264_019562</name>
</gene>
<dbReference type="SUPFAM" id="SSF46689">
    <property type="entry name" value="Homeodomain-like"/>
    <property type="match status" value="2"/>
</dbReference>
<protein>
    <recommendedName>
        <fullName evidence="14">REST corepressor 3</fullName>
    </recommendedName>
</protein>
<name>A0AAN9BGS8_9CAEN</name>
<dbReference type="FunFam" id="4.10.1240.50:FF:000002">
    <property type="entry name" value="REST corepressor isoform X1"/>
    <property type="match status" value="1"/>
</dbReference>
<dbReference type="GO" id="GO:0006357">
    <property type="term" value="P:regulation of transcription by RNA polymerase II"/>
    <property type="evidence" value="ECO:0007669"/>
    <property type="project" value="TreeGrafter"/>
</dbReference>
<evidence type="ECO:0000256" key="7">
    <source>
        <dbReference type="ARBA" id="ARBA00023242"/>
    </source>
</evidence>
<evidence type="ECO:0000256" key="4">
    <source>
        <dbReference type="ARBA" id="ARBA00023015"/>
    </source>
</evidence>
<dbReference type="SMART" id="SM00717">
    <property type="entry name" value="SANT"/>
    <property type="match status" value="2"/>
</dbReference>
<comment type="caution">
    <text evidence="12">The sequence shown here is derived from an EMBL/GenBank/DDBJ whole genome shotgun (WGS) entry which is preliminary data.</text>
</comment>
<dbReference type="InterPro" id="IPR049048">
    <property type="entry name" value="REST_helical"/>
</dbReference>
<evidence type="ECO:0000313" key="12">
    <source>
        <dbReference type="EMBL" id="KAK7104924.1"/>
    </source>
</evidence>
<evidence type="ECO:0000313" key="13">
    <source>
        <dbReference type="Proteomes" id="UP001374579"/>
    </source>
</evidence>
<evidence type="ECO:0000256" key="6">
    <source>
        <dbReference type="ARBA" id="ARBA00023163"/>
    </source>
</evidence>
<feature type="domain" description="SANT" evidence="11">
    <location>
        <begin position="344"/>
        <end position="395"/>
    </location>
</feature>
<dbReference type="Pfam" id="PF20878">
    <property type="entry name" value="REST_helical"/>
    <property type="match status" value="1"/>
</dbReference>
<dbReference type="CDD" id="cd00167">
    <property type="entry name" value="SANT"/>
    <property type="match status" value="1"/>
</dbReference>
<evidence type="ECO:0000256" key="1">
    <source>
        <dbReference type="ARBA" id="ARBA00004123"/>
    </source>
</evidence>
<evidence type="ECO:0000256" key="2">
    <source>
        <dbReference type="ARBA" id="ARBA00022491"/>
    </source>
</evidence>
<dbReference type="InterPro" id="IPR000949">
    <property type="entry name" value="ELM2_dom"/>
</dbReference>
<comment type="similarity">
    <text evidence="8">Belongs to the CoREST family.</text>
</comment>
<feature type="region of interest" description="Disordered" evidence="9">
    <location>
        <begin position="252"/>
        <end position="277"/>
    </location>
</feature>
<dbReference type="Gene3D" id="4.10.1240.50">
    <property type="match status" value="1"/>
</dbReference>
<feature type="region of interest" description="Disordered" evidence="9">
    <location>
        <begin position="408"/>
        <end position="495"/>
    </location>
</feature>
<dbReference type="Proteomes" id="UP001374579">
    <property type="component" value="Unassembled WGS sequence"/>
</dbReference>
<proteinExistence type="inferred from homology"/>
<evidence type="ECO:0000256" key="5">
    <source>
        <dbReference type="ARBA" id="ARBA00023054"/>
    </source>
</evidence>
<dbReference type="Gene3D" id="1.10.10.60">
    <property type="entry name" value="Homeodomain-like"/>
    <property type="match status" value="1"/>
</dbReference>
<organism evidence="12 13">
    <name type="scientific">Littorina saxatilis</name>
    <dbReference type="NCBI Taxonomy" id="31220"/>
    <lineage>
        <taxon>Eukaryota</taxon>
        <taxon>Metazoa</taxon>
        <taxon>Spiralia</taxon>
        <taxon>Lophotrochozoa</taxon>
        <taxon>Mollusca</taxon>
        <taxon>Gastropoda</taxon>
        <taxon>Caenogastropoda</taxon>
        <taxon>Littorinimorpha</taxon>
        <taxon>Littorinoidea</taxon>
        <taxon>Littorinidae</taxon>
        <taxon>Littorina</taxon>
    </lineage>
</organism>
<dbReference type="PANTHER" id="PTHR16089">
    <property type="entry name" value="REST COREPRESSOR COREST PROTEIN-RELATED"/>
    <property type="match status" value="1"/>
</dbReference>
<dbReference type="Gene3D" id="1.20.58.1880">
    <property type="match status" value="1"/>
</dbReference>
<feature type="compositionally biased region" description="Polar residues" evidence="9">
    <location>
        <begin position="463"/>
        <end position="476"/>
    </location>
</feature>
<accession>A0AAN9BGS8</accession>
<evidence type="ECO:0000256" key="3">
    <source>
        <dbReference type="ARBA" id="ARBA00022737"/>
    </source>
</evidence>
<dbReference type="FunFam" id="1.10.10.60:FF:000033">
    <property type="entry name" value="REST corepressor 3"/>
    <property type="match status" value="1"/>
</dbReference>
<comment type="subcellular location">
    <subcellularLocation>
        <location evidence="1">Nucleus</location>
    </subcellularLocation>
</comment>
<dbReference type="EMBL" id="JBAMIC010000008">
    <property type="protein sequence ID" value="KAK7104924.1"/>
    <property type="molecule type" value="Genomic_DNA"/>
</dbReference>